<evidence type="ECO:0000256" key="1">
    <source>
        <dbReference type="ARBA" id="ARBA00004651"/>
    </source>
</evidence>
<evidence type="ECO:0000256" key="5">
    <source>
        <dbReference type="SAM" id="Phobius"/>
    </source>
</evidence>
<evidence type="ECO:0000256" key="2">
    <source>
        <dbReference type="ARBA" id="ARBA00022692"/>
    </source>
</evidence>
<reference evidence="7 8" key="1">
    <citation type="submission" date="2019-07" db="EMBL/GenBank/DDBJ databases">
        <title>Bifidobacterium asteroides genomes.</title>
        <authorList>
            <person name="Zheng H."/>
        </authorList>
    </citation>
    <scope>NUCLEOTIDE SEQUENCE [LARGE SCALE GENOMIC DNA]</scope>
    <source>
        <strain evidence="7 8">W8111</strain>
    </source>
</reference>
<dbReference type="InterPro" id="IPR039421">
    <property type="entry name" value="Type_1_exporter"/>
</dbReference>
<evidence type="ECO:0000313" key="7">
    <source>
        <dbReference type="EMBL" id="TSJ84747.1"/>
    </source>
</evidence>
<dbReference type="EMBL" id="VMHJ01000006">
    <property type="protein sequence ID" value="TSJ84747.1"/>
    <property type="molecule type" value="Genomic_DNA"/>
</dbReference>
<dbReference type="PANTHER" id="PTHR43394:SF1">
    <property type="entry name" value="ATP-BINDING CASSETTE SUB-FAMILY B MEMBER 10, MITOCHONDRIAL"/>
    <property type="match status" value="1"/>
</dbReference>
<evidence type="ECO:0000313" key="8">
    <source>
        <dbReference type="Proteomes" id="UP000317536"/>
    </source>
</evidence>
<keyword evidence="4 5" id="KW-0472">Membrane</keyword>
<dbReference type="SUPFAM" id="SSF90123">
    <property type="entry name" value="ABC transporter transmembrane region"/>
    <property type="match status" value="1"/>
</dbReference>
<dbReference type="InterPro" id="IPR036640">
    <property type="entry name" value="ABC1_TM_sf"/>
</dbReference>
<feature type="transmembrane region" description="Helical" evidence="5">
    <location>
        <begin position="130"/>
        <end position="150"/>
    </location>
</feature>
<dbReference type="GO" id="GO:0005886">
    <property type="term" value="C:plasma membrane"/>
    <property type="evidence" value="ECO:0007669"/>
    <property type="project" value="UniProtKB-SubCell"/>
</dbReference>
<dbReference type="GO" id="GO:0005524">
    <property type="term" value="F:ATP binding"/>
    <property type="evidence" value="ECO:0007669"/>
    <property type="project" value="UniProtKB-KW"/>
</dbReference>
<comment type="subcellular location">
    <subcellularLocation>
        <location evidence="1">Cell membrane</location>
        <topology evidence="1">Multi-pass membrane protein</topology>
    </subcellularLocation>
</comment>
<feature type="domain" description="ABC transmembrane type-1" evidence="6">
    <location>
        <begin position="20"/>
        <end position="219"/>
    </location>
</feature>
<evidence type="ECO:0000256" key="3">
    <source>
        <dbReference type="ARBA" id="ARBA00022989"/>
    </source>
</evidence>
<keyword evidence="7" id="KW-0547">Nucleotide-binding</keyword>
<sequence>MNFIHVVRKYMPGHILAYTASLLLGILAQAVVLLQPQLSGALIDGVQQHKAIVLIAVQLGILFILGAVLTAIQQAILGTIGEKSLYSIRNSMVDKFFRMSLLDREQKPPAWYSQRVSNDAALIKSVPSQFLSLVQGIILIVGSGVCLVWLDPIFFVIVLIPAGFSISLMLIATKPVKKLQNNLQNATMDMTSTVQEAAASMRTLEAYNSIDPEKTRYMP</sequence>
<keyword evidence="2 5" id="KW-0812">Transmembrane</keyword>
<dbReference type="OrthoDB" id="9882334at2"/>
<name>A0A556R775_9BIFI</name>
<feature type="transmembrane region" description="Helical" evidence="5">
    <location>
        <begin position="51"/>
        <end position="72"/>
    </location>
</feature>
<dbReference type="PROSITE" id="PS50929">
    <property type="entry name" value="ABC_TM1F"/>
    <property type="match status" value="1"/>
</dbReference>
<dbReference type="AlphaFoldDB" id="A0A556R775"/>
<dbReference type="InterPro" id="IPR011527">
    <property type="entry name" value="ABC1_TM_dom"/>
</dbReference>
<protein>
    <submittedName>
        <fullName evidence="7">ABC transporter ATP-binding protein</fullName>
    </submittedName>
</protein>
<dbReference type="Gene3D" id="1.20.1560.10">
    <property type="entry name" value="ABC transporter type 1, transmembrane domain"/>
    <property type="match status" value="1"/>
</dbReference>
<evidence type="ECO:0000256" key="4">
    <source>
        <dbReference type="ARBA" id="ARBA00023136"/>
    </source>
</evidence>
<proteinExistence type="predicted"/>
<evidence type="ECO:0000259" key="6">
    <source>
        <dbReference type="PROSITE" id="PS50929"/>
    </source>
</evidence>
<feature type="transmembrane region" description="Helical" evidence="5">
    <location>
        <begin position="156"/>
        <end position="173"/>
    </location>
</feature>
<dbReference type="GO" id="GO:0015421">
    <property type="term" value="F:ABC-type oligopeptide transporter activity"/>
    <property type="evidence" value="ECO:0007669"/>
    <property type="project" value="TreeGrafter"/>
</dbReference>
<dbReference type="Pfam" id="PF00664">
    <property type="entry name" value="ABC_membrane"/>
    <property type="match status" value="1"/>
</dbReference>
<keyword evidence="3 5" id="KW-1133">Transmembrane helix</keyword>
<gene>
    <name evidence="7" type="ORF">FPK29_08910</name>
</gene>
<organism evidence="7 8">
    <name type="scientific">Bifidobacterium asteroides</name>
    <dbReference type="NCBI Taxonomy" id="1684"/>
    <lineage>
        <taxon>Bacteria</taxon>
        <taxon>Bacillati</taxon>
        <taxon>Actinomycetota</taxon>
        <taxon>Actinomycetes</taxon>
        <taxon>Bifidobacteriales</taxon>
        <taxon>Bifidobacteriaceae</taxon>
        <taxon>Bifidobacterium</taxon>
    </lineage>
</organism>
<comment type="caution">
    <text evidence="7">The sequence shown here is derived from an EMBL/GenBank/DDBJ whole genome shotgun (WGS) entry which is preliminary data.</text>
</comment>
<keyword evidence="7" id="KW-0067">ATP-binding</keyword>
<dbReference type="Proteomes" id="UP000317536">
    <property type="component" value="Unassembled WGS sequence"/>
</dbReference>
<accession>A0A556R775</accession>
<dbReference type="PANTHER" id="PTHR43394">
    <property type="entry name" value="ATP-DEPENDENT PERMEASE MDL1, MITOCHONDRIAL"/>
    <property type="match status" value="1"/>
</dbReference>